<dbReference type="Gene3D" id="3.40.50.880">
    <property type="match status" value="1"/>
</dbReference>
<gene>
    <name evidence="2" type="ORF">SAMN04487995_1583</name>
</gene>
<dbReference type="CDD" id="cd03143">
    <property type="entry name" value="A4_beta-galactosidase_middle_domain"/>
    <property type="match status" value="1"/>
</dbReference>
<feature type="signal peptide" evidence="1">
    <location>
        <begin position="1"/>
        <end position="21"/>
    </location>
</feature>
<dbReference type="Pfam" id="PF14871">
    <property type="entry name" value="GHL6"/>
    <property type="match status" value="1"/>
</dbReference>
<dbReference type="AlphaFoldDB" id="A0A1H6S5G9"/>
<feature type="chain" id="PRO_5011479761" evidence="1">
    <location>
        <begin position="22"/>
        <end position="714"/>
    </location>
</feature>
<organism evidence="2 3">
    <name type="scientific">Dyadobacter koreensis</name>
    <dbReference type="NCBI Taxonomy" id="408657"/>
    <lineage>
        <taxon>Bacteria</taxon>
        <taxon>Pseudomonadati</taxon>
        <taxon>Bacteroidota</taxon>
        <taxon>Cytophagia</taxon>
        <taxon>Cytophagales</taxon>
        <taxon>Spirosomataceae</taxon>
        <taxon>Dyadobacter</taxon>
    </lineage>
</organism>
<evidence type="ECO:0000313" key="3">
    <source>
        <dbReference type="Proteomes" id="UP000199532"/>
    </source>
</evidence>
<accession>A0A1H6S5G9</accession>
<dbReference type="SUPFAM" id="SSF51445">
    <property type="entry name" value="(Trans)glycosidases"/>
    <property type="match status" value="1"/>
</dbReference>
<dbReference type="OrthoDB" id="9780891at2"/>
<dbReference type="InterPro" id="IPR029062">
    <property type="entry name" value="Class_I_gatase-like"/>
</dbReference>
<dbReference type="InterPro" id="IPR028212">
    <property type="entry name" value="GHL6"/>
</dbReference>
<keyword evidence="2" id="KW-0378">Hydrolase</keyword>
<evidence type="ECO:0000313" key="2">
    <source>
        <dbReference type="EMBL" id="SEI60037.1"/>
    </source>
</evidence>
<protein>
    <submittedName>
        <fullName evidence="2">Hypothetical glycosyl hydrolase 6</fullName>
    </submittedName>
</protein>
<evidence type="ECO:0000256" key="1">
    <source>
        <dbReference type="SAM" id="SignalP"/>
    </source>
</evidence>
<dbReference type="Gene3D" id="3.20.20.80">
    <property type="entry name" value="Glycosidases"/>
    <property type="match status" value="1"/>
</dbReference>
<dbReference type="STRING" id="408657.SAMN04487995_1583"/>
<reference evidence="2 3" key="1">
    <citation type="submission" date="2016-10" db="EMBL/GenBank/DDBJ databases">
        <authorList>
            <person name="de Groot N.N."/>
        </authorList>
    </citation>
    <scope>NUCLEOTIDE SEQUENCE [LARGE SCALE GENOMIC DNA]</scope>
    <source>
        <strain evidence="2 3">DSM 19938</strain>
    </source>
</reference>
<keyword evidence="1" id="KW-0732">Signal</keyword>
<sequence length="714" mass="81643">MRSFPFRYLICFLLSSGWCFAQKKANQPKPILQTDTTSWWKQNNLRVIQTNLPAYEAATLNPDSLLKDLEDFSANTLLINAGGIMAFYPSELDFHYRNPFLKDNNMLSDIVRKCHEKGIRVIVRFDFSRVQESIFKAHPDWCYVSPKGERIINTDMYVVSINAPYVQDKAFKIIEEVIDKFPVDGIFLNMPGYQVNNPYEGKYHGIDQNEYDKKRFAEYSKGLSLPTEENKADPLFQKYLEFKKFTIEDWSHRLHTLIKSKSDKIAICTYMDKYVDIIRHESQSSTVLPYWPYTASDNVGNAVSSYPNHVISNASIQQISFQSRYNAVEPEEVRIRLYENIANGSGLDMSMMGDLRGYEDERNYDVFKNVYAHHKKHEQYFGKYKSVAKIAVIAPGSWPSGPTMQEYRGILLMLKEAHIPFDIIEDAQISNLSSTVKNYKLLILPDITYLSKSSLQTLKEASENGTNLIATNKAFFDSPETLINLFGAKIVNNDNDGSGNYLQPDNKSVFKRFDKQKMLFWKFNLGLYDFKAADQTFLPILSKGRPGPPEIIGGHDPTGSFAMGLKSHAKSKAALLPVNIGRLYYMHGYEEHKNILLDVIDYIYPEATEIIQTDAPARIEVILQKYKKNLPEIKSAADANGMILHLINLTGFSGNTYFPPLPVSRIKFKVKSDFKPSKVFSMTSGRAIPFTWKAGYLEFKLEKLEAFDGIVMDK</sequence>
<dbReference type="InterPro" id="IPR017853">
    <property type="entry name" value="GH"/>
</dbReference>
<dbReference type="GO" id="GO:0016787">
    <property type="term" value="F:hydrolase activity"/>
    <property type="evidence" value="ECO:0007669"/>
    <property type="project" value="UniProtKB-KW"/>
</dbReference>
<keyword evidence="3" id="KW-1185">Reference proteome</keyword>
<proteinExistence type="predicted"/>
<dbReference type="EMBL" id="FNXY01000002">
    <property type="protein sequence ID" value="SEI60037.1"/>
    <property type="molecule type" value="Genomic_DNA"/>
</dbReference>
<dbReference type="Proteomes" id="UP000199532">
    <property type="component" value="Unassembled WGS sequence"/>
</dbReference>
<name>A0A1H6S5G9_9BACT</name>
<dbReference type="RefSeq" id="WP_090334253.1">
    <property type="nucleotide sequence ID" value="NZ_FNXY01000002.1"/>
</dbReference>